<evidence type="ECO:0000313" key="2">
    <source>
        <dbReference type="EMBL" id="KFK41111.1"/>
    </source>
</evidence>
<feature type="compositionally biased region" description="Pro residues" evidence="1">
    <location>
        <begin position="1"/>
        <end position="21"/>
    </location>
</feature>
<name>A0A087HG59_ARAAL</name>
<sequence length="95" mass="10836">MARPPPSPEPLDLPDPLPAPSNSPSHVKLHHPFTGQDPCFDTRLDPIIHLPISSSWPPVTKPSPPWSDRDLCRRWNYELRTLVFQSYGPDPVYFL</sequence>
<evidence type="ECO:0000313" key="3">
    <source>
        <dbReference type="Proteomes" id="UP000029120"/>
    </source>
</evidence>
<dbReference type="AlphaFoldDB" id="A0A087HG59"/>
<accession>A0A087HG59</accession>
<dbReference type="EMBL" id="CM002870">
    <property type="protein sequence ID" value="KFK41111.1"/>
    <property type="molecule type" value="Genomic_DNA"/>
</dbReference>
<feature type="region of interest" description="Disordered" evidence="1">
    <location>
        <begin position="1"/>
        <end position="33"/>
    </location>
</feature>
<proteinExistence type="predicted"/>
<gene>
    <name evidence="2" type="ordered locus">AALP_Aa2g087400</name>
</gene>
<dbReference type="Gramene" id="KFK41111">
    <property type="protein sequence ID" value="KFK41111"/>
    <property type="gene ID" value="AALP_AA2G087400"/>
</dbReference>
<keyword evidence="3" id="KW-1185">Reference proteome</keyword>
<protein>
    <submittedName>
        <fullName evidence="2">Uncharacterized protein</fullName>
    </submittedName>
</protein>
<organism evidence="2 3">
    <name type="scientific">Arabis alpina</name>
    <name type="common">Alpine rock-cress</name>
    <dbReference type="NCBI Taxonomy" id="50452"/>
    <lineage>
        <taxon>Eukaryota</taxon>
        <taxon>Viridiplantae</taxon>
        <taxon>Streptophyta</taxon>
        <taxon>Embryophyta</taxon>
        <taxon>Tracheophyta</taxon>
        <taxon>Spermatophyta</taxon>
        <taxon>Magnoliopsida</taxon>
        <taxon>eudicotyledons</taxon>
        <taxon>Gunneridae</taxon>
        <taxon>Pentapetalae</taxon>
        <taxon>rosids</taxon>
        <taxon>malvids</taxon>
        <taxon>Brassicales</taxon>
        <taxon>Brassicaceae</taxon>
        <taxon>Arabideae</taxon>
        <taxon>Arabis</taxon>
    </lineage>
</organism>
<reference evidence="3" key="1">
    <citation type="journal article" date="2015" name="Nat. Plants">
        <title>Genome expansion of Arabis alpina linked with retrotransposition and reduced symmetric DNA methylation.</title>
        <authorList>
            <person name="Willing E.M."/>
            <person name="Rawat V."/>
            <person name="Mandakova T."/>
            <person name="Maumus F."/>
            <person name="James G.V."/>
            <person name="Nordstroem K.J."/>
            <person name="Becker C."/>
            <person name="Warthmann N."/>
            <person name="Chica C."/>
            <person name="Szarzynska B."/>
            <person name="Zytnicki M."/>
            <person name="Albani M.C."/>
            <person name="Kiefer C."/>
            <person name="Bergonzi S."/>
            <person name="Castaings L."/>
            <person name="Mateos J.L."/>
            <person name="Berns M.C."/>
            <person name="Bujdoso N."/>
            <person name="Piofczyk T."/>
            <person name="de Lorenzo L."/>
            <person name="Barrero-Sicilia C."/>
            <person name="Mateos I."/>
            <person name="Piednoel M."/>
            <person name="Hagmann J."/>
            <person name="Chen-Min-Tao R."/>
            <person name="Iglesias-Fernandez R."/>
            <person name="Schuster S.C."/>
            <person name="Alonso-Blanco C."/>
            <person name="Roudier F."/>
            <person name="Carbonero P."/>
            <person name="Paz-Ares J."/>
            <person name="Davis S.J."/>
            <person name="Pecinka A."/>
            <person name="Quesneville H."/>
            <person name="Colot V."/>
            <person name="Lysak M.A."/>
            <person name="Weigel D."/>
            <person name="Coupland G."/>
            <person name="Schneeberger K."/>
        </authorList>
    </citation>
    <scope>NUCLEOTIDE SEQUENCE [LARGE SCALE GENOMIC DNA]</scope>
    <source>
        <strain evidence="3">cv. Pajares</strain>
    </source>
</reference>
<dbReference type="Proteomes" id="UP000029120">
    <property type="component" value="Chromosome 2"/>
</dbReference>
<evidence type="ECO:0000256" key="1">
    <source>
        <dbReference type="SAM" id="MobiDB-lite"/>
    </source>
</evidence>